<keyword evidence="6" id="KW-1003">Cell membrane</keyword>
<feature type="transmembrane region" description="Helical" evidence="6">
    <location>
        <begin position="194"/>
        <end position="214"/>
    </location>
</feature>
<comment type="subcellular location">
    <subcellularLocation>
        <location evidence="6">Cell membrane</location>
        <topology evidence="6">Multi-pass membrane protein</topology>
    </subcellularLocation>
    <subcellularLocation>
        <location evidence="1">Membrane</location>
    </subcellularLocation>
</comment>
<gene>
    <name evidence="7" type="ORF">C7435_1667</name>
</gene>
<dbReference type="Pfam" id="PF02104">
    <property type="entry name" value="SURF1"/>
    <property type="match status" value="1"/>
</dbReference>
<dbReference type="EMBL" id="RBIM01000003">
    <property type="protein sequence ID" value="RKR00459.1"/>
    <property type="molecule type" value="Genomic_DNA"/>
</dbReference>
<dbReference type="PROSITE" id="PS50895">
    <property type="entry name" value="SURF1"/>
    <property type="match status" value="1"/>
</dbReference>
<evidence type="ECO:0000256" key="4">
    <source>
        <dbReference type="ARBA" id="ARBA00022989"/>
    </source>
</evidence>
<dbReference type="PANTHER" id="PTHR23427">
    <property type="entry name" value="SURFEIT LOCUS PROTEIN"/>
    <property type="match status" value="1"/>
</dbReference>
<keyword evidence="4 6" id="KW-1133">Transmembrane helix</keyword>
<name>A0A495DDP0_9PROT</name>
<comment type="caution">
    <text evidence="6">Lacks conserved residue(s) required for the propagation of feature annotation.</text>
</comment>
<comment type="caution">
    <text evidence="7">The sequence shown here is derived from an EMBL/GenBank/DDBJ whole genome shotgun (WGS) entry which is preliminary data.</text>
</comment>
<evidence type="ECO:0000256" key="3">
    <source>
        <dbReference type="ARBA" id="ARBA00022692"/>
    </source>
</evidence>
<sequence length="237" mass="26056">MPRFRPLPLLTVFTIASLALLAWLGTWQMQRMAWKSEQIAAWQTRGDAVSFRDALCAPSGDVFSPPVTGPVPLTGETLRYYTMRESAGWMRLALMPVPACETGSPDRYLLVEVAFEDLQSAQQVTARRWRIETPPGGTVFSPRNDPDTNQWYTLDADAMAAALGIPSDSLLPVWARADTGMPPSLSRTPPAKHLGYALTWYGLALALIGVYLALHASRGRLRLTAPSQDGDKIKKAD</sequence>
<evidence type="ECO:0000256" key="6">
    <source>
        <dbReference type="RuleBase" id="RU363076"/>
    </source>
</evidence>
<dbReference type="InterPro" id="IPR002994">
    <property type="entry name" value="Surf1/Shy1"/>
</dbReference>
<dbReference type="PANTHER" id="PTHR23427:SF2">
    <property type="entry name" value="SURFEIT LOCUS PROTEIN 1"/>
    <property type="match status" value="1"/>
</dbReference>
<evidence type="ECO:0000256" key="5">
    <source>
        <dbReference type="ARBA" id="ARBA00023136"/>
    </source>
</evidence>
<dbReference type="CDD" id="cd06662">
    <property type="entry name" value="SURF1"/>
    <property type="match status" value="1"/>
</dbReference>
<dbReference type="OrthoDB" id="6079986at2"/>
<accession>A0A495DDP0</accession>
<proteinExistence type="inferred from homology"/>
<organism evidence="7 8">
    <name type="scientific">Maricaulis maris</name>
    <dbReference type="NCBI Taxonomy" id="74318"/>
    <lineage>
        <taxon>Bacteria</taxon>
        <taxon>Pseudomonadati</taxon>
        <taxon>Pseudomonadota</taxon>
        <taxon>Alphaproteobacteria</taxon>
        <taxon>Maricaulales</taxon>
        <taxon>Maricaulaceae</taxon>
        <taxon>Maricaulis</taxon>
    </lineage>
</organism>
<keyword evidence="5 6" id="KW-0472">Membrane</keyword>
<dbReference type="AlphaFoldDB" id="A0A495DDP0"/>
<reference evidence="7 8" key="1">
    <citation type="submission" date="2018-10" db="EMBL/GenBank/DDBJ databases">
        <title>Genomic Encyclopedia of Type Strains, Phase IV (KMG-IV): sequencing the most valuable type-strain genomes for metagenomic binning, comparative biology and taxonomic classification.</title>
        <authorList>
            <person name="Goeker M."/>
        </authorList>
    </citation>
    <scope>NUCLEOTIDE SEQUENCE [LARGE SCALE GENOMIC DNA]</scope>
    <source>
        <strain evidence="7 8">DSM 4734</strain>
    </source>
</reference>
<evidence type="ECO:0000256" key="1">
    <source>
        <dbReference type="ARBA" id="ARBA00004370"/>
    </source>
</evidence>
<evidence type="ECO:0000313" key="8">
    <source>
        <dbReference type="Proteomes" id="UP000273675"/>
    </source>
</evidence>
<comment type="similarity">
    <text evidence="2 6">Belongs to the SURF1 family.</text>
</comment>
<dbReference type="RefSeq" id="WP_121210783.1">
    <property type="nucleotide sequence ID" value="NZ_RBIM01000003.1"/>
</dbReference>
<dbReference type="Proteomes" id="UP000273675">
    <property type="component" value="Unassembled WGS sequence"/>
</dbReference>
<evidence type="ECO:0000256" key="2">
    <source>
        <dbReference type="ARBA" id="ARBA00007165"/>
    </source>
</evidence>
<dbReference type="GO" id="GO:0005886">
    <property type="term" value="C:plasma membrane"/>
    <property type="evidence" value="ECO:0007669"/>
    <property type="project" value="UniProtKB-SubCell"/>
</dbReference>
<protein>
    <recommendedName>
        <fullName evidence="6">SURF1-like protein</fullName>
    </recommendedName>
</protein>
<evidence type="ECO:0000313" key="7">
    <source>
        <dbReference type="EMBL" id="RKR00459.1"/>
    </source>
</evidence>
<dbReference type="InterPro" id="IPR045214">
    <property type="entry name" value="Surf1/Surf4"/>
</dbReference>
<keyword evidence="3 6" id="KW-0812">Transmembrane</keyword>